<evidence type="ECO:0000259" key="1">
    <source>
        <dbReference type="PROSITE" id="PS50904"/>
    </source>
</evidence>
<dbReference type="PROSITE" id="PS50904">
    <property type="entry name" value="PRELI_MSF1"/>
    <property type="match status" value="1"/>
</dbReference>
<proteinExistence type="predicted"/>
<feature type="domain" description="PRELI/MSF1" evidence="1">
    <location>
        <begin position="2"/>
        <end position="84"/>
    </location>
</feature>
<name>A0A922SA92_SPOEX</name>
<protein>
    <recommendedName>
        <fullName evidence="1">PRELI/MSF1 domain-containing protein</fullName>
    </recommendedName>
</protein>
<feature type="non-terminal residue" evidence="2">
    <location>
        <position position="1"/>
    </location>
</feature>
<dbReference type="AlphaFoldDB" id="A0A922SA92"/>
<dbReference type="InterPro" id="IPR037365">
    <property type="entry name" value="Slowmo/Ups"/>
</dbReference>
<reference evidence="2" key="1">
    <citation type="journal article" date="2021" name="G3 (Bethesda)">
        <title>Genome and transcriptome analysis of the beet armyworm Spodoptera exigua reveals targets for pest control. .</title>
        <authorList>
            <person name="Simon S."/>
            <person name="Breeschoten T."/>
            <person name="Jansen H.J."/>
            <person name="Dirks R.P."/>
            <person name="Schranz M.E."/>
            <person name="Ros V.I.D."/>
        </authorList>
    </citation>
    <scope>NUCLEOTIDE SEQUENCE</scope>
    <source>
        <strain evidence="2">TB_SE_WUR_2020</strain>
    </source>
</reference>
<dbReference type="EMBL" id="JACEFF010000843">
    <property type="protein sequence ID" value="KAH9630065.1"/>
    <property type="molecule type" value="Genomic_DNA"/>
</dbReference>
<evidence type="ECO:0000313" key="2">
    <source>
        <dbReference type="EMBL" id="KAH9630065.1"/>
    </source>
</evidence>
<accession>A0A922SA92</accession>
<dbReference type="PANTHER" id="PTHR11158">
    <property type="entry name" value="MSF1/PX19 RELATED"/>
    <property type="match status" value="1"/>
</dbReference>
<dbReference type="Pfam" id="PF04707">
    <property type="entry name" value="PRELI"/>
    <property type="match status" value="1"/>
</dbReference>
<dbReference type="Proteomes" id="UP000814243">
    <property type="component" value="Unassembled WGS sequence"/>
</dbReference>
<organism evidence="2 3">
    <name type="scientific">Spodoptera exigua</name>
    <name type="common">Beet armyworm</name>
    <name type="synonym">Noctua fulgens</name>
    <dbReference type="NCBI Taxonomy" id="7107"/>
    <lineage>
        <taxon>Eukaryota</taxon>
        <taxon>Metazoa</taxon>
        <taxon>Ecdysozoa</taxon>
        <taxon>Arthropoda</taxon>
        <taxon>Hexapoda</taxon>
        <taxon>Insecta</taxon>
        <taxon>Pterygota</taxon>
        <taxon>Neoptera</taxon>
        <taxon>Endopterygota</taxon>
        <taxon>Lepidoptera</taxon>
        <taxon>Glossata</taxon>
        <taxon>Ditrysia</taxon>
        <taxon>Noctuoidea</taxon>
        <taxon>Noctuidae</taxon>
        <taxon>Amphipyrinae</taxon>
        <taxon>Spodoptera</taxon>
    </lineage>
</organism>
<gene>
    <name evidence="2" type="ORF">HF086_008035</name>
</gene>
<evidence type="ECO:0000313" key="3">
    <source>
        <dbReference type="Proteomes" id="UP000814243"/>
    </source>
</evidence>
<comment type="caution">
    <text evidence="2">The sequence shown here is derived from an EMBL/GenBank/DDBJ whole genome shotgun (WGS) entry which is preliminary data.</text>
</comment>
<sequence>MARYFENTSTFNFSWDQVTRGYWKRYPNPQRQDKGDDDNIALNNFFPFSTHVLSEDTWSREVKDGCLYTKRVLTKTNRVPKWGE</sequence>
<dbReference type="GO" id="GO:0005758">
    <property type="term" value="C:mitochondrial intermembrane space"/>
    <property type="evidence" value="ECO:0007669"/>
    <property type="project" value="InterPro"/>
</dbReference>
<dbReference type="InterPro" id="IPR006797">
    <property type="entry name" value="PRELI/MSF1_dom"/>
</dbReference>